<dbReference type="Proteomes" id="UP000229401">
    <property type="component" value="Unassembled WGS sequence"/>
</dbReference>
<evidence type="ECO:0000313" key="3">
    <source>
        <dbReference type="EMBL" id="PIY71873.1"/>
    </source>
</evidence>
<evidence type="ECO:0000256" key="2">
    <source>
        <dbReference type="PIRSR" id="PIRSR600888-3"/>
    </source>
</evidence>
<dbReference type="GO" id="GO:0000271">
    <property type="term" value="P:polysaccharide biosynthetic process"/>
    <property type="evidence" value="ECO:0007669"/>
    <property type="project" value="TreeGrafter"/>
</dbReference>
<dbReference type="GO" id="GO:0005829">
    <property type="term" value="C:cytosol"/>
    <property type="evidence" value="ECO:0007669"/>
    <property type="project" value="TreeGrafter"/>
</dbReference>
<feature type="site" description="Participates in a stacking interaction with the thymidine ring of dTDP-4-oxo-6-deoxyglucose" evidence="2">
    <location>
        <position position="147"/>
    </location>
</feature>
<comment type="caution">
    <text evidence="3">The sequence shown here is derived from an EMBL/GenBank/DDBJ whole genome shotgun (WGS) entry which is preliminary data.</text>
</comment>
<dbReference type="Pfam" id="PF00908">
    <property type="entry name" value="dTDP_sugar_isom"/>
    <property type="match status" value="1"/>
</dbReference>
<evidence type="ECO:0000313" key="4">
    <source>
        <dbReference type="Proteomes" id="UP000229401"/>
    </source>
</evidence>
<dbReference type="AlphaFoldDB" id="A0A2M7QHS9"/>
<dbReference type="GO" id="GO:0008830">
    <property type="term" value="F:dTDP-4-dehydrorhamnose 3,5-epimerase activity"/>
    <property type="evidence" value="ECO:0007669"/>
    <property type="project" value="InterPro"/>
</dbReference>
<feature type="active site" description="Proton acceptor" evidence="1">
    <location>
        <position position="69"/>
    </location>
</feature>
<dbReference type="PANTHER" id="PTHR21047">
    <property type="entry name" value="DTDP-6-DEOXY-D-GLUCOSE-3,5 EPIMERASE"/>
    <property type="match status" value="1"/>
</dbReference>
<dbReference type="EMBL" id="PFLI01000130">
    <property type="protein sequence ID" value="PIY71873.1"/>
    <property type="molecule type" value="Genomic_DNA"/>
</dbReference>
<dbReference type="CDD" id="cd00438">
    <property type="entry name" value="cupin_RmlC"/>
    <property type="match status" value="1"/>
</dbReference>
<protein>
    <submittedName>
        <fullName evidence="3">dTDP-4-dehydrorhamnose 3,5-epimerase</fullName>
    </submittedName>
</protein>
<organism evidence="3 4">
    <name type="scientific">Candidatus Roizmanbacteria bacterium CG_4_10_14_0_8_um_filter_33_9</name>
    <dbReference type="NCBI Taxonomy" id="1974826"/>
    <lineage>
        <taxon>Bacteria</taxon>
        <taxon>Candidatus Roizmaniibacteriota</taxon>
    </lineage>
</organism>
<sequence length="207" mass="23812">MKINKVSDTKIPGVKIITYARFMDERGFFTESYNKNEFTQNPDLFFLKDNNVIQANVSYSKKNVVRGLHFQWNPNMGKLVRVIDGSMIDLFLDIRKRSPTYGKIDGYHLNSSPQKNENTLIWLPEGIAHGCVFLSDSYIEYYCDSSYNSQTQGTISPFSSTIDWSLLGVDLKRKVDEVLKNPIISEKDKNGLTLDEWSKTPESEIFK</sequence>
<dbReference type="InterPro" id="IPR014710">
    <property type="entry name" value="RmlC-like_jellyroll"/>
</dbReference>
<gene>
    <name evidence="3" type="ORF">COY87_03885</name>
</gene>
<dbReference type="Gene3D" id="2.60.120.10">
    <property type="entry name" value="Jelly Rolls"/>
    <property type="match status" value="1"/>
</dbReference>
<dbReference type="PANTHER" id="PTHR21047:SF2">
    <property type="entry name" value="THYMIDINE DIPHOSPHO-4-KETO-RHAMNOSE 3,5-EPIMERASE"/>
    <property type="match status" value="1"/>
</dbReference>
<dbReference type="InterPro" id="IPR000888">
    <property type="entry name" value="RmlC-like"/>
</dbReference>
<dbReference type="InterPro" id="IPR011051">
    <property type="entry name" value="RmlC_Cupin_sf"/>
</dbReference>
<name>A0A2M7QHS9_9BACT</name>
<dbReference type="SUPFAM" id="SSF51182">
    <property type="entry name" value="RmlC-like cupins"/>
    <property type="match status" value="1"/>
</dbReference>
<proteinExistence type="predicted"/>
<accession>A0A2M7QHS9</accession>
<evidence type="ECO:0000256" key="1">
    <source>
        <dbReference type="PIRSR" id="PIRSR600888-1"/>
    </source>
</evidence>
<feature type="active site" description="Proton donor" evidence="1">
    <location>
        <position position="141"/>
    </location>
</feature>
<reference evidence="4" key="1">
    <citation type="submission" date="2017-09" db="EMBL/GenBank/DDBJ databases">
        <title>Depth-based differentiation of microbial function through sediment-hosted aquifers and enrichment of novel symbionts in the deep terrestrial subsurface.</title>
        <authorList>
            <person name="Probst A.J."/>
            <person name="Ladd B."/>
            <person name="Jarett J.K."/>
            <person name="Geller-Mcgrath D.E."/>
            <person name="Sieber C.M.K."/>
            <person name="Emerson J.B."/>
            <person name="Anantharaman K."/>
            <person name="Thomas B.C."/>
            <person name="Malmstrom R."/>
            <person name="Stieglmeier M."/>
            <person name="Klingl A."/>
            <person name="Woyke T."/>
            <person name="Ryan C.M."/>
            <person name="Banfield J.F."/>
        </authorList>
    </citation>
    <scope>NUCLEOTIDE SEQUENCE [LARGE SCALE GENOMIC DNA]</scope>
</reference>